<protein>
    <recommendedName>
        <fullName evidence="1">EAL domain-containing protein</fullName>
    </recommendedName>
</protein>
<dbReference type="PROSITE" id="PS50883">
    <property type="entry name" value="EAL"/>
    <property type="match status" value="1"/>
</dbReference>
<dbReference type="InterPro" id="IPR001633">
    <property type="entry name" value="EAL_dom"/>
</dbReference>
<evidence type="ECO:0000313" key="3">
    <source>
        <dbReference type="Proteomes" id="UP000466517"/>
    </source>
</evidence>
<dbReference type="Pfam" id="PF10069">
    <property type="entry name" value="DICT"/>
    <property type="match status" value="1"/>
</dbReference>
<dbReference type="Gene3D" id="3.20.20.450">
    <property type="entry name" value="EAL domain"/>
    <property type="match status" value="1"/>
</dbReference>
<dbReference type="CDD" id="cd01948">
    <property type="entry name" value="EAL"/>
    <property type="match status" value="1"/>
</dbReference>
<dbReference type="AlphaFoldDB" id="A0A7I7XAK6"/>
<dbReference type="SUPFAM" id="SSF141868">
    <property type="entry name" value="EAL domain-like"/>
    <property type="match status" value="1"/>
</dbReference>
<accession>A0A7I7XAK6</accession>
<dbReference type="Pfam" id="PF00563">
    <property type="entry name" value="EAL"/>
    <property type="match status" value="1"/>
</dbReference>
<dbReference type="InterPro" id="IPR050706">
    <property type="entry name" value="Cyclic-di-GMP_PDE-like"/>
</dbReference>
<name>A0A7I7XAK6_9MYCO</name>
<dbReference type="PANTHER" id="PTHR33121:SF76">
    <property type="entry name" value="SIGNALING PROTEIN"/>
    <property type="match status" value="1"/>
</dbReference>
<dbReference type="RefSeq" id="WP_163731313.1">
    <property type="nucleotide sequence ID" value="NZ_AP022610.1"/>
</dbReference>
<dbReference type="EMBL" id="AP022610">
    <property type="protein sequence ID" value="BBZ25937.1"/>
    <property type="molecule type" value="Genomic_DNA"/>
</dbReference>
<evidence type="ECO:0000313" key="2">
    <source>
        <dbReference type="EMBL" id="BBZ25937.1"/>
    </source>
</evidence>
<dbReference type="SMART" id="SM00052">
    <property type="entry name" value="EAL"/>
    <property type="match status" value="1"/>
</dbReference>
<organism evidence="2 3">
    <name type="scientific">Mycolicibacterium madagascariense</name>
    <dbReference type="NCBI Taxonomy" id="212765"/>
    <lineage>
        <taxon>Bacteria</taxon>
        <taxon>Bacillati</taxon>
        <taxon>Actinomycetota</taxon>
        <taxon>Actinomycetes</taxon>
        <taxon>Mycobacteriales</taxon>
        <taxon>Mycobacteriaceae</taxon>
        <taxon>Mycolicibacterium</taxon>
    </lineage>
</organism>
<evidence type="ECO:0000259" key="1">
    <source>
        <dbReference type="PROSITE" id="PS50883"/>
    </source>
</evidence>
<gene>
    <name evidence="2" type="ORF">MMAD_02320</name>
</gene>
<proteinExistence type="predicted"/>
<dbReference type="Proteomes" id="UP000466517">
    <property type="component" value="Chromosome"/>
</dbReference>
<feature type="domain" description="EAL" evidence="1">
    <location>
        <begin position="9"/>
        <end position="254"/>
    </location>
</feature>
<dbReference type="PANTHER" id="PTHR33121">
    <property type="entry name" value="CYCLIC DI-GMP PHOSPHODIESTERASE PDEF"/>
    <property type="match status" value="1"/>
</dbReference>
<dbReference type="InterPro" id="IPR035919">
    <property type="entry name" value="EAL_sf"/>
</dbReference>
<reference evidence="2 3" key="1">
    <citation type="journal article" date="2019" name="Emerg. Microbes Infect.">
        <title>Comprehensive subspecies identification of 175 nontuberculous mycobacteria species based on 7547 genomic profiles.</title>
        <authorList>
            <person name="Matsumoto Y."/>
            <person name="Kinjo T."/>
            <person name="Motooka D."/>
            <person name="Nabeya D."/>
            <person name="Jung N."/>
            <person name="Uechi K."/>
            <person name="Horii T."/>
            <person name="Iida T."/>
            <person name="Fujita J."/>
            <person name="Nakamura S."/>
        </authorList>
    </citation>
    <scope>NUCLEOTIDE SEQUENCE [LARGE SCALE GENOMIC DNA]</scope>
    <source>
        <strain evidence="2 3">JCM 13574</strain>
    </source>
</reference>
<dbReference type="KEGG" id="mmag:MMAD_02320"/>
<sequence>MVARQSARPPGADPGLDAAATGVGLVPAFQPIVSLPDEVTVGYEALARWPGTTDSPPDQVLAHAEVIGTSDVLDRRCVETAVAAALRSALPKATLLCVNAEPSTAYVGRADNEVLDLGHRELTVVFEITERTPLAHPHLLLDKVAALRADGFAIALDDVGGHPQSLALLDVVQPEVIKLDLTLIQTEPTYVQARTLAAVLAHQERTGAVILAEGIETHEHLEHALAVGATLGQGYLFGRPGPIDREVFPTWSPVPRAESARPATRSPFDLVAGTSPIRTARKQTLAGFSRHIENQANRAVDAPMVFTAMQRRDYFAGATRDRYRRLGSSCPLVAVFGRDMPADLGSDVRGVMLHPADPLCTEWTVVAIGPHYAAALIAREHDDNAELRRSDDDRRFDFVITHDRGLVAEAARNLLERMP</sequence>
<keyword evidence="3" id="KW-1185">Reference proteome</keyword>
<dbReference type="GO" id="GO:0071111">
    <property type="term" value="F:cyclic-guanylate-specific phosphodiesterase activity"/>
    <property type="evidence" value="ECO:0007669"/>
    <property type="project" value="InterPro"/>
</dbReference>
<dbReference type="InterPro" id="IPR019278">
    <property type="entry name" value="DICT_dom"/>
</dbReference>